<evidence type="ECO:0000256" key="2">
    <source>
        <dbReference type="SAM" id="Phobius"/>
    </source>
</evidence>
<dbReference type="RefSeq" id="WP_163098996.1">
    <property type="nucleotide sequence ID" value="NZ_CP127523.1"/>
</dbReference>
<feature type="compositionally biased region" description="Polar residues" evidence="1">
    <location>
        <begin position="13"/>
        <end position="24"/>
    </location>
</feature>
<evidence type="ECO:0000313" key="3">
    <source>
        <dbReference type="EMBL" id="NDU43689.1"/>
    </source>
</evidence>
<keyword evidence="2" id="KW-0812">Transmembrane</keyword>
<evidence type="ECO:0000256" key="1">
    <source>
        <dbReference type="SAM" id="MobiDB-lite"/>
    </source>
</evidence>
<dbReference type="EMBL" id="WNJL01000040">
    <property type="protein sequence ID" value="NDU43689.1"/>
    <property type="molecule type" value="Genomic_DNA"/>
</dbReference>
<organism evidence="3">
    <name type="scientific">Acidithiobacillus ferrianus</name>
    <dbReference type="NCBI Taxonomy" id="2678518"/>
    <lineage>
        <taxon>Bacteria</taxon>
        <taxon>Pseudomonadati</taxon>
        <taxon>Pseudomonadota</taxon>
        <taxon>Acidithiobacillia</taxon>
        <taxon>Acidithiobacillales</taxon>
        <taxon>Acidithiobacillaceae</taxon>
        <taxon>Acidithiobacillus</taxon>
    </lineage>
</organism>
<name>A0A845UBZ2_9PROT</name>
<comment type="caution">
    <text evidence="3">The sequence shown here is derived from an EMBL/GenBank/DDBJ whole genome shotgun (WGS) entry which is preliminary data.</text>
</comment>
<accession>A0A845UBZ2</accession>
<reference evidence="3" key="1">
    <citation type="submission" date="2019-11" db="EMBL/GenBank/DDBJ databases">
        <title>Acidithiobacillus ferrianus sp. nov.: a facultatively anaerobic and extremely acidophilic chemolithoautotroph.</title>
        <authorList>
            <person name="Norris P.R."/>
            <person name="Falagan C."/>
            <person name="Moya-Beltran A."/>
            <person name="Castro M."/>
            <person name="Quatrini R."/>
            <person name="Johnson D.B."/>
        </authorList>
    </citation>
    <scope>NUCLEOTIDE SEQUENCE [LARGE SCALE GENOMIC DNA]</scope>
    <source>
        <strain evidence="3">MG</strain>
    </source>
</reference>
<proteinExistence type="predicted"/>
<keyword evidence="2" id="KW-0472">Membrane</keyword>
<feature type="transmembrane region" description="Helical" evidence="2">
    <location>
        <begin position="43"/>
        <end position="63"/>
    </location>
</feature>
<protein>
    <submittedName>
        <fullName evidence="3">Uncharacterized protein</fullName>
    </submittedName>
</protein>
<dbReference type="AlphaFoldDB" id="A0A845UBZ2"/>
<sequence>MSKTFAGEGALNSKLNTKTAPGNQPGDTIDLLGAGVHALRCPLFMSILRIFFFIILMVSHVFLGRIVKTASLVHHRDGGREIWVTLNKRQKSFN</sequence>
<feature type="region of interest" description="Disordered" evidence="1">
    <location>
        <begin position="1"/>
        <end position="24"/>
    </location>
</feature>
<gene>
    <name evidence="3" type="ORF">GL267_13995</name>
</gene>
<keyword evidence="2" id="KW-1133">Transmembrane helix</keyword>